<gene>
    <name evidence="2" type="ORF">R1flu_027820</name>
</gene>
<reference evidence="2 3" key="1">
    <citation type="submission" date="2024-09" db="EMBL/GenBank/DDBJ databases">
        <title>Chromosome-scale assembly of Riccia fluitans.</title>
        <authorList>
            <person name="Paukszto L."/>
            <person name="Sawicki J."/>
            <person name="Karawczyk K."/>
            <person name="Piernik-Szablinska J."/>
            <person name="Szczecinska M."/>
            <person name="Mazdziarz M."/>
        </authorList>
    </citation>
    <scope>NUCLEOTIDE SEQUENCE [LARGE SCALE GENOMIC DNA]</scope>
    <source>
        <strain evidence="2">Rf_01</strain>
        <tissue evidence="2">Aerial parts of the thallus</tissue>
    </source>
</reference>
<accession>A0ABD1XJX0</accession>
<evidence type="ECO:0000256" key="1">
    <source>
        <dbReference type="SAM" id="MobiDB-lite"/>
    </source>
</evidence>
<dbReference type="Proteomes" id="UP001605036">
    <property type="component" value="Unassembled WGS sequence"/>
</dbReference>
<sequence>MDGKVMDVVGSTEGSQRPQEIVDIVEAIVNGVVGMANSWTGLDALDSVPRTDLTPGWNTQPGTFDDHFLLVDEVMPAKSQTDNGEGGCSISLSSNGEPTMLKAPTS</sequence>
<evidence type="ECO:0000313" key="2">
    <source>
        <dbReference type="EMBL" id="KAL2609247.1"/>
    </source>
</evidence>
<comment type="caution">
    <text evidence="2">The sequence shown here is derived from an EMBL/GenBank/DDBJ whole genome shotgun (WGS) entry which is preliminary data.</text>
</comment>
<dbReference type="AlphaFoldDB" id="A0ABD1XJX0"/>
<keyword evidence="3" id="KW-1185">Reference proteome</keyword>
<feature type="region of interest" description="Disordered" evidence="1">
    <location>
        <begin position="78"/>
        <end position="106"/>
    </location>
</feature>
<organism evidence="2 3">
    <name type="scientific">Riccia fluitans</name>
    <dbReference type="NCBI Taxonomy" id="41844"/>
    <lineage>
        <taxon>Eukaryota</taxon>
        <taxon>Viridiplantae</taxon>
        <taxon>Streptophyta</taxon>
        <taxon>Embryophyta</taxon>
        <taxon>Marchantiophyta</taxon>
        <taxon>Marchantiopsida</taxon>
        <taxon>Marchantiidae</taxon>
        <taxon>Marchantiales</taxon>
        <taxon>Ricciaceae</taxon>
        <taxon>Riccia</taxon>
    </lineage>
</organism>
<protein>
    <submittedName>
        <fullName evidence="2">Uncharacterized protein</fullName>
    </submittedName>
</protein>
<evidence type="ECO:0000313" key="3">
    <source>
        <dbReference type="Proteomes" id="UP001605036"/>
    </source>
</evidence>
<proteinExistence type="predicted"/>
<name>A0ABD1XJX0_9MARC</name>
<dbReference type="EMBL" id="JBHFFA010000008">
    <property type="protein sequence ID" value="KAL2609247.1"/>
    <property type="molecule type" value="Genomic_DNA"/>
</dbReference>